<dbReference type="ESTHER" id="9homo-a0a164swv2">
    <property type="family name" value="Fungal_carboxylesterase_lipase"/>
</dbReference>
<evidence type="ECO:0000259" key="2">
    <source>
        <dbReference type="Pfam" id="PF00135"/>
    </source>
</evidence>
<accession>A0A164SWV2</accession>
<keyword evidence="1" id="KW-0732">Signal</keyword>
<organism evidence="3 4">
    <name type="scientific">Sistotremastrum niveocremeum HHB9708</name>
    <dbReference type="NCBI Taxonomy" id="1314777"/>
    <lineage>
        <taxon>Eukaryota</taxon>
        <taxon>Fungi</taxon>
        <taxon>Dikarya</taxon>
        <taxon>Basidiomycota</taxon>
        <taxon>Agaricomycotina</taxon>
        <taxon>Agaricomycetes</taxon>
        <taxon>Sistotremastrales</taxon>
        <taxon>Sistotremastraceae</taxon>
        <taxon>Sertulicium</taxon>
        <taxon>Sertulicium niveocremeum</taxon>
    </lineage>
</organism>
<dbReference type="InterPro" id="IPR002018">
    <property type="entry name" value="CarbesteraseB"/>
</dbReference>
<gene>
    <name evidence="3" type="ORF">SISNIDRAFT_413709</name>
</gene>
<feature type="signal peptide" evidence="1">
    <location>
        <begin position="1"/>
        <end position="19"/>
    </location>
</feature>
<dbReference type="Gene3D" id="3.40.50.1820">
    <property type="entry name" value="alpha/beta hydrolase"/>
    <property type="match status" value="1"/>
</dbReference>
<feature type="chain" id="PRO_5007853208" evidence="1">
    <location>
        <begin position="20"/>
        <end position="540"/>
    </location>
</feature>
<name>A0A164SWV2_9AGAM</name>
<dbReference type="Pfam" id="PF00135">
    <property type="entry name" value="COesterase"/>
    <property type="match status" value="1"/>
</dbReference>
<dbReference type="STRING" id="1314777.A0A164SWV2"/>
<evidence type="ECO:0000256" key="1">
    <source>
        <dbReference type="SAM" id="SignalP"/>
    </source>
</evidence>
<protein>
    <submittedName>
        <fullName evidence="3">Carboxylesterase</fullName>
    </submittedName>
</protein>
<feature type="domain" description="Carboxylesterase type B" evidence="2">
    <location>
        <begin position="28"/>
        <end position="495"/>
    </location>
</feature>
<dbReference type="SUPFAM" id="SSF53474">
    <property type="entry name" value="alpha/beta-Hydrolases"/>
    <property type="match status" value="1"/>
</dbReference>
<dbReference type="AlphaFoldDB" id="A0A164SWV2"/>
<dbReference type="EMBL" id="KV419413">
    <property type="protein sequence ID" value="KZS91875.1"/>
    <property type="molecule type" value="Genomic_DNA"/>
</dbReference>
<dbReference type="InterPro" id="IPR029058">
    <property type="entry name" value="AB_hydrolase_fold"/>
</dbReference>
<dbReference type="OrthoDB" id="408631at2759"/>
<proteinExistence type="predicted"/>
<dbReference type="InterPro" id="IPR019819">
    <property type="entry name" value="Carboxylesterase_B_CS"/>
</dbReference>
<dbReference type="InterPro" id="IPR050309">
    <property type="entry name" value="Type-B_Carboxylest/Lipase"/>
</dbReference>
<keyword evidence="4" id="KW-1185">Reference proteome</keyword>
<evidence type="ECO:0000313" key="3">
    <source>
        <dbReference type="EMBL" id="KZS91875.1"/>
    </source>
</evidence>
<evidence type="ECO:0000313" key="4">
    <source>
        <dbReference type="Proteomes" id="UP000076722"/>
    </source>
</evidence>
<dbReference type="PANTHER" id="PTHR11559">
    <property type="entry name" value="CARBOXYLESTERASE"/>
    <property type="match status" value="1"/>
</dbReference>
<dbReference type="PROSITE" id="PS00941">
    <property type="entry name" value="CARBOXYLESTERASE_B_2"/>
    <property type="match status" value="1"/>
</dbReference>
<reference evidence="3 4" key="1">
    <citation type="journal article" date="2016" name="Mol. Biol. Evol.">
        <title>Comparative Genomics of Early-Diverging Mushroom-Forming Fungi Provides Insights into the Origins of Lignocellulose Decay Capabilities.</title>
        <authorList>
            <person name="Nagy L.G."/>
            <person name="Riley R."/>
            <person name="Tritt A."/>
            <person name="Adam C."/>
            <person name="Daum C."/>
            <person name="Floudas D."/>
            <person name="Sun H."/>
            <person name="Yadav J.S."/>
            <person name="Pangilinan J."/>
            <person name="Larsson K.H."/>
            <person name="Matsuura K."/>
            <person name="Barry K."/>
            <person name="Labutti K."/>
            <person name="Kuo R."/>
            <person name="Ohm R.A."/>
            <person name="Bhattacharya S.S."/>
            <person name="Shirouzu T."/>
            <person name="Yoshinaga Y."/>
            <person name="Martin F.M."/>
            <person name="Grigoriev I.V."/>
            <person name="Hibbett D.S."/>
        </authorList>
    </citation>
    <scope>NUCLEOTIDE SEQUENCE [LARGE SCALE GENOMIC DNA]</scope>
    <source>
        <strain evidence="3 4">HHB9708</strain>
    </source>
</reference>
<sequence>MFWGAFAIIVLHASTLTTALSIKPTPGPIVATTSGLVQGYLDTNTTSTQLHKWYGVRFAQDTSGNNRWKPPQPYFGTGIFNATAFGPACLQGRANGGNGTSVQSEDCLTVNIIAPVGAKNLPVYVYSFGGGFDSGAASDPKIDGSFLAAKGIVFVSYNYRLSLWAWPHAQEIADAGETQNFGLLDTRAAVEWVRTNIAAFGGDPTKITLGGESVGAEMTNLYMSAWPSDPIIRAAVMQSSDTSQPQWELGNQLEAISKNQSCPTGKGQLACLRTKSGTALQAVLLATGNQFQPVIDNITIFKDYVKQTKEGRTAKIPLLIGTNKDEGTLIVNGEPTAYDDEKAYIKSNNLNFPFANVTELLDLYPVPSAAFPYIFNATAGMWRDAHMVCLASNLGKWRTETLGLPVWRYHFELVANNLNSLGAVIGTFHGEDIRFVMGTTDTIVLSPPFIPVTPFEQQVSNYMVEAWTNFIKDPIAGPRIPGWVKYDPNNTTTMAVLGISATGATPGDHFAVDSSCQYWNTILPIYPQTFPACGNWTCSD</sequence>
<dbReference type="Proteomes" id="UP000076722">
    <property type="component" value="Unassembled WGS sequence"/>
</dbReference>